<dbReference type="CDD" id="cd01948">
    <property type="entry name" value="EAL"/>
    <property type="match status" value="1"/>
</dbReference>
<dbReference type="RefSeq" id="WP_119950693.1">
    <property type="nucleotide sequence ID" value="NZ_QZEZ01000005.1"/>
</dbReference>
<dbReference type="SUPFAM" id="SSF55785">
    <property type="entry name" value="PYP-like sensor domain (PAS domain)"/>
    <property type="match status" value="1"/>
</dbReference>
<dbReference type="NCBIfam" id="TIGR00229">
    <property type="entry name" value="sensory_box"/>
    <property type="match status" value="1"/>
</dbReference>
<reference evidence="5 6" key="1">
    <citation type="submission" date="2018-09" db="EMBL/GenBank/DDBJ databases">
        <title>YIM 75000 draft genome.</title>
        <authorList>
            <person name="Tang S."/>
            <person name="Feng Y."/>
        </authorList>
    </citation>
    <scope>NUCLEOTIDE SEQUENCE [LARGE SCALE GENOMIC DNA]</scope>
    <source>
        <strain evidence="5 6">YIM 75000</strain>
    </source>
</reference>
<dbReference type="Pfam" id="PF00563">
    <property type="entry name" value="EAL"/>
    <property type="match status" value="1"/>
</dbReference>
<evidence type="ECO:0000259" key="3">
    <source>
        <dbReference type="PROSITE" id="PS50883"/>
    </source>
</evidence>
<dbReference type="Pfam" id="PF00990">
    <property type="entry name" value="GGDEF"/>
    <property type="match status" value="1"/>
</dbReference>
<dbReference type="Gene3D" id="3.20.20.450">
    <property type="entry name" value="EAL domain"/>
    <property type="match status" value="1"/>
</dbReference>
<evidence type="ECO:0000313" key="6">
    <source>
        <dbReference type="Proteomes" id="UP000265614"/>
    </source>
</evidence>
<dbReference type="SUPFAM" id="SSF141868">
    <property type="entry name" value="EAL domain-like"/>
    <property type="match status" value="1"/>
</dbReference>
<dbReference type="Proteomes" id="UP000265614">
    <property type="component" value="Unassembled WGS sequence"/>
</dbReference>
<evidence type="ECO:0000313" key="5">
    <source>
        <dbReference type="EMBL" id="RJK95340.1"/>
    </source>
</evidence>
<sequence>MLHGDASQDALLDDVLGRARVRTVFQPIVDLATGEVVAYEALARGPEGPLARPDLLFAAARRAGRLAELDELCRRTALTTALGAGVTAPLSLFVNVEPEVLDAAPLDELLAIADTAPGRLQVVLEITERALATRPAELLATVERLRESGWKVALDDVGADDLSLAFMPLLRPEVVKLDLRLVQQRPGPAVAQIMNAVNAYAEAGGALVLAEGIEDEGHLAVARALGASLGQGWMFGRPSASTVPGLPVGRLALPAVPPARGADVSPFACLPEGTVLRRSAKPLLIEVSKHLEREAVRQGSTAVVVATFQEARHFTAPTAHRYRELVERTAFVGALGEDLPLEPVAGVRGAALHPTDAVRGEWDVVVLAPHFAAALLARDLGDDVPDMERTFEFALTYDRDTVVAAAQSLMSRVVAQVPGTGQQGVPGTAAATGPAAAAAAAPAAEDRERTLRRALAATVNGVTIADVTRPDHPLVYVNAAFERLSGLRAEEVLGRNCRFLQGEGTDAAAVARIRDAVAEGRECRETVLNHRGPGRAPWWNEIHLAPVFDDDGRLVQYIGVQNDVTARVEAEAALREERERARAYAAQVEELAYTDPLTGLLNRRRAQDLLGPALAQADATGTGVAVLYLDLDGFKGVNDALGHQAGDELLREVATRLRGRLRRRDVVARLGGDEFLVVLGGLDRDGALAEGQRVARELQAALAEPVLTSRGPVVVPVSVGVSASPHEGRDFDALLHAADARMYAAKPRAAQRRSVSSPSR</sequence>
<keyword evidence="6" id="KW-1185">Reference proteome</keyword>
<dbReference type="OrthoDB" id="3278016at2"/>
<dbReference type="InterPro" id="IPR043128">
    <property type="entry name" value="Rev_trsase/Diguanyl_cyclase"/>
</dbReference>
<accession>A0A3A3YV06</accession>
<dbReference type="Gene3D" id="3.30.70.270">
    <property type="match status" value="1"/>
</dbReference>
<dbReference type="SMART" id="SM00267">
    <property type="entry name" value="GGDEF"/>
    <property type="match status" value="1"/>
</dbReference>
<dbReference type="PROSITE" id="PS50113">
    <property type="entry name" value="PAC"/>
    <property type="match status" value="1"/>
</dbReference>
<gene>
    <name evidence="5" type="ORF">D5H78_11785</name>
</gene>
<dbReference type="CDD" id="cd01949">
    <property type="entry name" value="GGDEF"/>
    <property type="match status" value="1"/>
</dbReference>
<dbReference type="PROSITE" id="PS50883">
    <property type="entry name" value="EAL"/>
    <property type="match status" value="1"/>
</dbReference>
<dbReference type="InterPro" id="IPR035965">
    <property type="entry name" value="PAS-like_dom_sf"/>
</dbReference>
<dbReference type="PANTHER" id="PTHR44757">
    <property type="entry name" value="DIGUANYLATE CYCLASE DGCP"/>
    <property type="match status" value="1"/>
</dbReference>
<evidence type="ECO:0000259" key="1">
    <source>
        <dbReference type="PROSITE" id="PS50112"/>
    </source>
</evidence>
<dbReference type="PROSITE" id="PS50887">
    <property type="entry name" value="GGDEF"/>
    <property type="match status" value="1"/>
</dbReference>
<dbReference type="InterPro" id="IPR019278">
    <property type="entry name" value="DICT_dom"/>
</dbReference>
<dbReference type="AlphaFoldDB" id="A0A3A3YV06"/>
<dbReference type="InterPro" id="IPR035919">
    <property type="entry name" value="EAL_sf"/>
</dbReference>
<dbReference type="InterPro" id="IPR000160">
    <property type="entry name" value="GGDEF_dom"/>
</dbReference>
<evidence type="ECO:0000259" key="4">
    <source>
        <dbReference type="PROSITE" id="PS50887"/>
    </source>
</evidence>
<dbReference type="InterPro" id="IPR029787">
    <property type="entry name" value="Nucleotide_cyclase"/>
</dbReference>
<dbReference type="SUPFAM" id="SSF55073">
    <property type="entry name" value="Nucleotide cyclase"/>
    <property type="match status" value="1"/>
</dbReference>
<feature type="domain" description="PAS" evidence="1">
    <location>
        <begin position="447"/>
        <end position="520"/>
    </location>
</feature>
<dbReference type="SMART" id="SM00052">
    <property type="entry name" value="EAL"/>
    <property type="match status" value="1"/>
</dbReference>
<feature type="domain" description="EAL" evidence="3">
    <location>
        <begin position="5"/>
        <end position="252"/>
    </location>
</feature>
<dbReference type="SMART" id="SM00091">
    <property type="entry name" value="PAS"/>
    <property type="match status" value="1"/>
</dbReference>
<dbReference type="Pfam" id="PF10069">
    <property type="entry name" value="DICT"/>
    <property type="match status" value="1"/>
</dbReference>
<dbReference type="InterPro" id="IPR001633">
    <property type="entry name" value="EAL_dom"/>
</dbReference>
<dbReference type="CDD" id="cd00130">
    <property type="entry name" value="PAS"/>
    <property type="match status" value="1"/>
</dbReference>
<evidence type="ECO:0000259" key="2">
    <source>
        <dbReference type="PROSITE" id="PS50113"/>
    </source>
</evidence>
<organism evidence="5 6">
    <name type="scientific">Vallicoccus soli</name>
    <dbReference type="NCBI Taxonomy" id="2339232"/>
    <lineage>
        <taxon>Bacteria</taxon>
        <taxon>Bacillati</taxon>
        <taxon>Actinomycetota</taxon>
        <taxon>Actinomycetes</taxon>
        <taxon>Motilibacterales</taxon>
        <taxon>Vallicoccaceae</taxon>
        <taxon>Vallicoccus</taxon>
    </lineage>
</organism>
<dbReference type="PROSITE" id="PS50112">
    <property type="entry name" value="PAS"/>
    <property type="match status" value="1"/>
</dbReference>
<protein>
    <submittedName>
        <fullName evidence="5">EAL domain-containing protein</fullName>
    </submittedName>
</protein>
<comment type="caution">
    <text evidence="5">The sequence shown here is derived from an EMBL/GenBank/DDBJ whole genome shotgun (WGS) entry which is preliminary data.</text>
</comment>
<feature type="domain" description="GGDEF" evidence="4">
    <location>
        <begin position="622"/>
        <end position="758"/>
    </location>
</feature>
<dbReference type="InterPro" id="IPR000700">
    <property type="entry name" value="PAS-assoc_C"/>
</dbReference>
<proteinExistence type="predicted"/>
<dbReference type="Pfam" id="PF13426">
    <property type="entry name" value="PAS_9"/>
    <property type="match status" value="1"/>
</dbReference>
<dbReference type="Gene3D" id="3.30.450.20">
    <property type="entry name" value="PAS domain"/>
    <property type="match status" value="1"/>
</dbReference>
<dbReference type="NCBIfam" id="TIGR00254">
    <property type="entry name" value="GGDEF"/>
    <property type="match status" value="1"/>
</dbReference>
<dbReference type="InterPro" id="IPR000014">
    <property type="entry name" value="PAS"/>
</dbReference>
<name>A0A3A3YV06_9ACTN</name>
<dbReference type="InterPro" id="IPR052155">
    <property type="entry name" value="Biofilm_reg_signaling"/>
</dbReference>
<dbReference type="PANTHER" id="PTHR44757:SF2">
    <property type="entry name" value="BIOFILM ARCHITECTURE MAINTENANCE PROTEIN MBAA"/>
    <property type="match status" value="1"/>
</dbReference>
<feature type="domain" description="PAC" evidence="2">
    <location>
        <begin position="521"/>
        <end position="576"/>
    </location>
</feature>
<dbReference type="EMBL" id="QZEZ01000005">
    <property type="protein sequence ID" value="RJK95340.1"/>
    <property type="molecule type" value="Genomic_DNA"/>
</dbReference>